<proteinExistence type="predicted"/>
<organism evidence="2 3">
    <name type="scientific">Streptomyces violaceolatus</name>
    <dbReference type="NCBI Taxonomy" id="67378"/>
    <lineage>
        <taxon>Bacteria</taxon>
        <taxon>Bacillati</taxon>
        <taxon>Actinomycetota</taxon>
        <taxon>Actinomycetes</taxon>
        <taxon>Kitasatosporales</taxon>
        <taxon>Streptomycetaceae</taxon>
        <taxon>Streptomyces</taxon>
        <taxon>Streptomyces violaceoruber group</taxon>
    </lineage>
</organism>
<sequence>MQLALGRNAGPGRALVLGGTLAAAVPGEAPAAVLHGSGVPPGTGRTALARHLRRAARPGVTVPGAAAQASAGPDVTGTALAVTE</sequence>
<feature type="region of interest" description="Disordered" evidence="1">
    <location>
        <begin position="63"/>
        <end position="84"/>
    </location>
</feature>
<comment type="caution">
    <text evidence="2">The sequence shown here is derived from an EMBL/GenBank/DDBJ whole genome shotgun (WGS) entry which is preliminary data.</text>
</comment>
<protein>
    <submittedName>
        <fullName evidence="2">Uncharacterized protein</fullName>
    </submittedName>
</protein>
<evidence type="ECO:0000313" key="2">
    <source>
        <dbReference type="EMBL" id="GAA2700919.1"/>
    </source>
</evidence>
<evidence type="ECO:0000313" key="3">
    <source>
        <dbReference type="Proteomes" id="UP001499989"/>
    </source>
</evidence>
<accession>A0ABN3THA0</accession>
<reference evidence="2 3" key="1">
    <citation type="journal article" date="2019" name="Int. J. Syst. Evol. Microbiol.">
        <title>The Global Catalogue of Microorganisms (GCM) 10K type strain sequencing project: providing services to taxonomists for standard genome sequencing and annotation.</title>
        <authorList>
            <consortium name="The Broad Institute Genomics Platform"/>
            <consortium name="The Broad Institute Genome Sequencing Center for Infectious Disease"/>
            <person name="Wu L."/>
            <person name="Ma J."/>
        </authorList>
    </citation>
    <scope>NUCLEOTIDE SEQUENCE [LARGE SCALE GENOMIC DNA]</scope>
    <source>
        <strain evidence="2 3">JCM 4531</strain>
    </source>
</reference>
<dbReference type="EMBL" id="BAAASK010000033">
    <property type="protein sequence ID" value="GAA2700919.1"/>
    <property type="molecule type" value="Genomic_DNA"/>
</dbReference>
<dbReference type="Proteomes" id="UP001499989">
    <property type="component" value="Unassembled WGS sequence"/>
</dbReference>
<keyword evidence="3" id="KW-1185">Reference proteome</keyword>
<evidence type="ECO:0000256" key="1">
    <source>
        <dbReference type="SAM" id="MobiDB-lite"/>
    </source>
</evidence>
<gene>
    <name evidence="2" type="ORF">GCM10010310_69890</name>
</gene>
<name>A0ABN3THA0_9ACTN</name>